<reference evidence="1 3" key="1">
    <citation type="submission" date="2018-07" db="EMBL/GenBank/DDBJ databases">
        <title>The draft genome of Phyllobacterium salinisoli.</title>
        <authorList>
            <person name="Liu L."/>
            <person name="Li L."/>
            <person name="Zhang X."/>
            <person name="Liang L."/>
        </authorList>
    </citation>
    <scope>NUCLEOTIDE SEQUENCE [LARGE SCALE GENOMIC DNA]</scope>
    <source>
        <strain evidence="1 3">LLAN61</strain>
    </source>
</reference>
<sequence>MTRAFSDDLRSVLAASRDGMSARSAAARFGIGVSTAI</sequence>
<name>A0A368JWS4_9HYPH</name>
<evidence type="ECO:0000313" key="3">
    <source>
        <dbReference type="Proteomes" id="UP000253420"/>
    </source>
</evidence>
<protein>
    <submittedName>
        <fullName evidence="1">IS630 family transposase</fullName>
    </submittedName>
</protein>
<dbReference type="AlphaFoldDB" id="A0A368JWS4"/>
<accession>A0A368JWS4</accession>
<dbReference type="EMBL" id="QOZG01000047">
    <property type="protein sequence ID" value="RCS21401.1"/>
    <property type="molecule type" value="Genomic_DNA"/>
</dbReference>
<evidence type="ECO:0000313" key="2">
    <source>
        <dbReference type="EMBL" id="RCS22030.1"/>
    </source>
</evidence>
<dbReference type="EMBL" id="QOZG01000010">
    <property type="protein sequence ID" value="RCS22030.1"/>
    <property type="molecule type" value="Genomic_DNA"/>
</dbReference>
<keyword evidence="3" id="KW-1185">Reference proteome</keyword>
<comment type="caution">
    <text evidence="1">The sequence shown here is derived from an EMBL/GenBank/DDBJ whole genome shotgun (WGS) entry which is preliminary data.</text>
</comment>
<dbReference type="Proteomes" id="UP000253420">
    <property type="component" value="Unassembled WGS sequence"/>
</dbReference>
<feature type="non-terminal residue" evidence="1">
    <location>
        <position position="37"/>
    </location>
</feature>
<gene>
    <name evidence="2" type="ORF">DUT91_20050</name>
    <name evidence="1" type="ORF">DUT91_24420</name>
</gene>
<proteinExistence type="predicted"/>
<organism evidence="1 3">
    <name type="scientific">Phyllobacterium salinisoli</name>
    <dbReference type="NCBI Taxonomy" id="1899321"/>
    <lineage>
        <taxon>Bacteria</taxon>
        <taxon>Pseudomonadati</taxon>
        <taxon>Pseudomonadota</taxon>
        <taxon>Alphaproteobacteria</taxon>
        <taxon>Hyphomicrobiales</taxon>
        <taxon>Phyllobacteriaceae</taxon>
        <taxon>Phyllobacterium</taxon>
    </lineage>
</organism>
<evidence type="ECO:0000313" key="1">
    <source>
        <dbReference type="EMBL" id="RCS21401.1"/>
    </source>
</evidence>